<dbReference type="InterPro" id="IPR027417">
    <property type="entry name" value="P-loop_NTPase"/>
</dbReference>
<dbReference type="OrthoDB" id="9783370at2"/>
<dbReference type="GO" id="GO:0005524">
    <property type="term" value="F:ATP binding"/>
    <property type="evidence" value="ECO:0007669"/>
    <property type="project" value="InterPro"/>
</dbReference>
<dbReference type="InterPro" id="IPR003593">
    <property type="entry name" value="AAA+_ATPase"/>
</dbReference>
<dbReference type="RefSeq" id="WP_072720292.1">
    <property type="nucleotide sequence ID" value="NZ_LN889803.1"/>
</dbReference>
<proteinExistence type="predicted"/>
<accession>A0A1J1LQ43</accession>
<dbReference type="SMART" id="SM00382">
    <property type="entry name" value="AAA"/>
    <property type="match status" value="1"/>
</dbReference>
<dbReference type="PANTHER" id="PTHR42759">
    <property type="entry name" value="MOXR FAMILY PROTEIN"/>
    <property type="match status" value="1"/>
</dbReference>
<evidence type="ECO:0000313" key="3">
    <source>
        <dbReference type="Proteomes" id="UP000184315"/>
    </source>
</evidence>
<sequence length="306" mass="35577">MEYAIFDARYHYTGRKPEKPVEYADKKVYPYIAKKGLIEAVNLAMELDRPLLLKGEPGCGKSCLAATVAYELDLPYFERTIKSTSRASDLCYRYEGIKQLRDANLAQLNQLSEEKIKQLDEPSNYIIPGIFKQAFETEKRAVVLLDEIDKADLDFPNDLLELLEKKQFVIEEIGETIQAKYSPIIFLASNDERDLSDAFLRRCLVYFLEFPDPDQLEKILESRFDDVLDQNLVKTVIERFETLREEMSGKKVSTSELIDWFTVLKRYDKDQVIQELNKGGLPFSSVLLKNWEDHQNYLLERGELDE</sequence>
<evidence type="ECO:0000313" key="2">
    <source>
        <dbReference type="EMBL" id="CUR33681.1"/>
    </source>
</evidence>
<dbReference type="InterPro" id="IPR011704">
    <property type="entry name" value="ATPase_dyneun-rel_AAA"/>
</dbReference>
<dbReference type="Gene3D" id="3.40.50.300">
    <property type="entry name" value="P-loop containing nucleotide triphosphate hydrolases"/>
    <property type="match status" value="1"/>
</dbReference>
<evidence type="ECO:0000259" key="1">
    <source>
        <dbReference type="SMART" id="SM00382"/>
    </source>
</evidence>
<keyword evidence="3" id="KW-1185">Reference proteome</keyword>
<dbReference type="STRING" id="671072.PL9214520220"/>
<dbReference type="Pfam" id="PF07728">
    <property type="entry name" value="AAA_5"/>
    <property type="match status" value="1"/>
</dbReference>
<dbReference type="SUPFAM" id="SSF52540">
    <property type="entry name" value="P-loop containing nucleoside triphosphate hydrolases"/>
    <property type="match status" value="1"/>
</dbReference>
<dbReference type="PANTHER" id="PTHR42759:SF1">
    <property type="entry name" value="MAGNESIUM-CHELATASE SUBUNIT CHLD"/>
    <property type="match status" value="1"/>
</dbReference>
<gene>
    <name evidence="2" type="ORF">PL9214520220</name>
</gene>
<dbReference type="EMBL" id="CZDF01000158">
    <property type="protein sequence ID" value="CUR33681.1"/>
    <property type="molecule type" value="Genomic_DNA"/>
</dbReference>
<organism evidence="2 3">
    <name type="scientific">Planktothrix tepida PCC 9214</name>
    <dbReference type="NCBI Taxonomy" id="671072"/>
    <lineage>
        <taxon>Bacteria</taxon>
        <taxon>Bacillati</taxon>
        <taxon>Cyanobacteriota</taxon>
        <taxon>Cyanophyceae</taxon>
        <taxon>Oscillatoriophycideae</taxon>
        <taxon>Oscillatoriales</taxon>
        <taxon>Microcoleaceae</taxon>
        <taxon>Planktothrix</taxon>
    </lineage>
</organism>
<reference evidence="3" key="1">
    <citation type="submission" date="2015-10" db="EMBL/GenBank/DDBJ databases">
        <authorList>
            <person name="Regsiter A."/>
            <person name="william w."/>
        </authorList>
    </citation>
    <scope>NUCLEOTIDE SEQUENCE [LARGE SCALE GENOMIC DNA]</scope>
</reference>
<feature type="domain" description="AAA+ ATPase" evidence="1">
    <location>
        <begin position="47"/>
        <end position="214"/>
    </location>
</feature>
<dbReference type="CDD" id="cd00009">
    <property type="entry name" value="AAA"/>
    <property type="match status" value="1"/>
</dbReference>
<dbReference type="GO" id="GO:0016887">
    <property type="term" value="F:ATP hydrolysis activity"/>
    <property type="evidence" value="ECO:0007669"/>
    <property type="project" value="InterPro"/>
</dbReference>
<dbReference type="InterPro" id="IPR050764">
    <property type="entry name" value="CbbQ/NirQ/NorQ/GpvN"/>
</dbReference>
<dbReference type="AlphaFoldDB" id="A0A1J1LQ43"/>
<name>A0A1J1LQ43_9CYAN</name>
<protein>
    <submittedName>
        <fullName evidence="2">ATPase, AAA family</fullName>
    </submittedName>
</protein>
<dbReference type="Proteomes" id="UP000184315">
    <property type="component" value="Unassembled WGS sequence"/>
</dbReference>